<sequence>MTSSTKAPTVADYLVIGGGIAGASVAHWLAPHARVILLEREAQPGYHSTGRSAALFMESYGTPQVRALTMASRAFLQHPPEGFSEHPLLTPRGALMVGGTAQLGELDAHWDVLRAMDTGARRLSSEEALAMVPALRPEQVAGGVYEPDAADMDVHAIHQGYLRGMRRAGGQLVCDAGVTAMERIGERWRVTAGGNVYEAPVVLNAAGAWVDAIAKLAGVQPLGIEPRRRSAFIFAPPEGQSVAHWPMVFGADEGWYIKPDAGMLLGSPANADPVDPQDVQPEELDIAIAIHRIEEATTLAIRRPTRTWAGLRSFVADGDLVGGFEPDAPGFFWVAAQGGYGIQTSAAMGEACAALARGLPLPERIAGFGLTAEMLGPQRLRVTAAA</sequence>
<name>A0A0D0KMI8_VARPD</name>
<proteinExistence type="predicted"/>
<keyword evidence="1" id="KW-0560">Oxidoreductase</keyword>
<dbReference type="GO" id="GO:0016491">
    <property type="term" value="F:oxidoreductase activity"/>
    <property type="evidence" value="ECO:0007669"/>
    <property type="project" value="UniProtKB-KW"/>
</dbReference>
<dbReference type="RefSeq" id="WP_042582454.1">
    <property type="nucleotide sequence ID" value="NZ_JXQQ01000119.1"/>
</dbReference>
<evidence type="ECO:0000313" key="4">
    <source>
        <dbReference type="Proteomes" id="UP000032067"/>
    </source>
</evidence>
<dbReference type="Gene3D" id="3.30.9.10">
    <property type="entry name" value="D-Amino Acid Oxidase, subunit A, domain 2"/>
    <property type="match status" value="1"/>
</dbReference>
<dbReference type="InterPro" id="IPR006076">
    <property type="entry name" value="FAD-dep_OxRdtase"/>
</dbReference>
<evidence type="ECO:0000256" key="1">
    <source>
        <dbReference type="ARBA" id="ARBA00023002"/>
    </source>
</evidence>
<comment type="caution">
    <text evidence="3">The sequence shown here is derived from an EMBL/GenBank/DDBJ whole genome shotgun (WGS) entry which is preliminary data.</text>
</comment>
<evidence type="ECO:0000259" key="2">
    <source>
        <dbReference type="Pfam" id="PF01266"/>
    </source>
</evidence>
<dbReference type="EMBL" id="JXQQ01000119">
    <property type="protein sequence ID" value="KIQ17763.1"/>
    <property type="molecule type" value="Genomic_DNA"/>
</dbReference>
<accession>A0A0D0KMI8</accession>
<dbReference type="GO" id="GO:0005737">
    <property type="term" value="C:cytoplasm"/>
    <property type="evidence" value="ECO:0007669"/>
    <property type="project" value="TreeGrafter"/>
</dbReference>
<dbReference type="AlphaFoldDB" id="A0A0D0KMI8"/>
<dbReference type="Proteomes" id="UP000032067">
    <property type="component" value="Unassembled WGS sequence"/>
</dbReference>
<evidence type="ECO:0000313" key="3">
    <source>
        <dbReference type="EMBL" id="KIQ17763.1"/>
    </source>
</evidence>
<organism evidence="3 4">
    <name type="scientific">Variovorax paradoxus</name>
    <dbReference type="NCBI Taxonomy" id="34073"/>
    <lineage>
        <taxon>Bacteria</taxon>
        <taxon>Pseudomonadati</taxon>
        <taxon>Pseudomonadota</taxon>
        <taxon>Betaproteobacteria</taxon>
        <taxon>Burkholderiales</taxon>
        <taxon>Comamonadaceae</taxon>
        <taxon>Variovorax</taxon>
    </lineage>
</organism>
<dbReference type="Pfam" id="PF01266">
    <property type="entry name" value="DAO"/>
    <property type="match status" value="1"/>
</dbReference>
<dbReference type="OrthoDB" id="9806257at2"/>
<gene>
    <name evidence="3" type="ORF">RT97_29705</name>
</gene>
<dbReference type="PANTHER" id="PTHR13847:SF287">
    <property type="entry name" value="FAD-DEPENDENT OXIDOREDUCTASE DOMAIN-CONTAINING PROTEIN 1"/>
    <property type="match status" value="1"/>
</dbReference>
<reference evidence="3 4" key="1">
    <citation type="submission" date="2014-12" db="EMBL/GenBank/DDBJ databases">
        <title>16Stimator: statistical estimation of ribosomal gene copy numbers from draft genome assemblies.</title>
        <authorList>
            <person name="Perisin M.A."/>
            <person name="Vetter M."/>
            <person name="Gilbert J.A."/>
            <person name="Bergelson J."/>
        </authorList>
    </citation>
    <scope>NUCLEOTIDE SEQUENCE [LARGE SCALE GENOMIC DNA]</scope>
    <source>
        <strain evidence="3 4">MEDvA23</strain>
    </source>
</reference>
<dbReference type="Gene3D" id="3.50.50.60">
    <property type="entry name" value="FAD/NAD(P)-binding domain"/>
    <property type="match status" value="1"/>
</dbReference>
<dbReference type="PANTHER" id="PTHR13847">
    <property type="entry name" value="SARCOSINE DEHYDROGENASE-RELATED"/>
    <property type="match status" value="1"/>
</dbReference>
<dbReference type="InterPro" id="IPR036188">
    <property type="entry name" value="FAD/NAD-bd_sf"/>
</dbReference>
<protein>
    <submittedName>
        <fullName evidence="3">FAD-dependent oxidoreductase</fullName>
    </submittedName>
</protein>
<feature type="domain" description="FAD dependent oxidoreductase" evidence="2">
    <location>
        <begin position="12"/>
        <end position="355"/>
    </location>
</feature>
<dbReference type="SUPFAM" id="SSF51905">
    <property type="entry name" value="FAD/NAD(P)-binding domain"/>
    <property type="match status" value="1"/>
</dbReference>